<dbReference type="GO" id="GO:0008270">
    <property type="term" value="F:zinc ion binding"/>
    <property type="evidence" value="ECO:0007669"/>
    <property type="project" value="UniProtKB-KW"/>
</dbReference>
<feature type="region of interest" description="Disordered" evidence="9">
    <location>
        <begin position="458"/>
        <end position="502"/>
    </location>
</feature>
<dbReference type="PANTHER" id="PTHR46179:SF13">
    <property type="entry name" value="C2H2-TYPE DOMAIN-CONTAINING PROTEIN"/>
    <property type="match status" value="1"/>
</dbReference>
<evidence type="ECO:0000256" key="7">
    <source>
        <dbReference type="ARBA" id="ARBA00023242"/>
    </source>
</evidence>
<keyword evidence="3 8" id="KW-0863">Zinc-finger</keyword>
<feature type="region of interest" description="Disordered" evidence="9">
    <location>
        <begin position="417"/>
        <end position="440"/>
    </location>
</feature>
<evidence type="ECO:0000256" key="9">
    <source>
        <dbReference type="SAM" id="MobiDB-lite"/>
    </source>
</evidence>
<dbReference type="AlphaFoldDB" id="A0A8H3YE39"/>
<dbReference type="PANTHER" id="PTHR46179">
    <property type="entry name" value="ZINC FINGER PROTEIN"/>
    <property type="match status" value="1"/>
</dbReference>
<dbReference type="OrthoDB" id="6365676at2759"/>
<dbReference type="Gene3D" id="3.30.160.60">
    <property type="entry name" value="Classic Zinc Finger"/>
    <property type="match status" value="2"/>
</dbReference>
<feature type="compositionally biased region" description="Basic residues" evidence="9">
    <location>
        <begin position="475"/>
        <end position="502"/>
    </location>
</feature>
<keyword evidence="12" id="KW-1185">Reference proteome</keyword>
<feature type="domain" description="C2H2-type" evidence="10">
    <location>
        <begin position="575"/>
        <end position="600"/>
    </location>
</feature>
<evidence type="ECO:0000256" key="5">
    <source>
        <dbReference type="ARBA" id="ARBA00023015"/>
    </source>
</evidence>
<keyword evidence="7" id="KW-0539">Nucleus</keyword>
<feature type="compositionally biased region" description="Polar residues" evidence="9">
    <location>
        <begin position="417"/>
        <end position="431"/>
    </location>
</feature>
<keyword evidence="6" id="KW-0804">Transcription</keyword>
<dbReference type="SMART" id="SM00355">
    <property type="entry name" value="ZnF_C2H2"/>
    <property type="match status" value="2"/>
</dbReference>
<dbReference type="Proteomes" id="UP000620104">
    <property type="component" value="Unassembled WGS sequence"/>
</dbReference>
<dbReference type="PROSITE" id="PS00028">
    <property type="entry name" value="ZINC_FINGER_C2H2_1"/>
    <property type="match status" value="2"/>
</dbReference>
<dbReference type="GO" id="GO:0005634">
    <property type="term" value="C:nucleus"/>
    <property type="evidence" value="ECO:0007669"/>
    <property type="project" value="UniProtKB-SubCell"/>
</dbReference>
<organism evidence="11 12">
    <name type="scientific">Naganishia liquefaciens</name>
    <dbReference type="NCBI Taxonomy" id="104408"/>
    <lineage>
        <taxon>Eukaryota</taxon>
        <taxon>Fungi</taxon>
        <taxon>Dikarya</taxon>
        <taxon>Basidiomycota</taxon>
        <taxon>Agaricomycotina</taxon>
        <taxon>Tremellomycetes</taxon>
        <taxon>Filobasidiales</taxon>
        <taxon>Filobasidiaceae</taxon>
        <taxon>Naganishia</taxon>
    </lineage>
</organism>
<dbReference type="GO" id="GO:0006357">
    <property type="term" value="P:regulation of transcription by RNA polymerase II"/>
    <property type="evidence" value="ECO:0007669"/>
    <property type="project" value="TreeGrafter"/>
</dbReference>
<evidence type="ECO:0000313" key="12">
    <source>
        <dbReference type="Proteomes" id="UP000620104"/>
    </source>
</evidence>
<comment type="subcellular location">
    <subcellularLocation>
        <location evidence="1">Nucleus</location>
    </subcellularLocation>
</comment>
<gene>
    <name evidence="11" type="ORF">NliqN6_2436</name>
</gene>
<reference evidence="11" key="1">
    <citation type="submission" date="2020-07" db="EMBL/GenBank/DDBJ databases">
        <title>Draft Genome Sequence of a Deep-Sea Yeast, Naganishia (Cryptococcus) liquefaciens strain N6.</title>
        <authorList>
            <person name="Han Y.W."/>
            <person name="Kajitani R."/>
            <person name="Morimoto H."/>
            <person name="Parhat M."/>
            <person name="Tsubouchi H."/>
            <person name="Bakenova O."/>
            <person name="Ogata M."/>
            <person name="Argunhan B."/>
            <person name="Aoki R."/>
            <person name="Kajiwara S."/>
            <person name="Itoh T."/>
            <person name="Iwasaki H."/>
        </authorList>
    </citation>
    <scope>NUCLEOTIDE SEQUENCE</scope>
    <source>
        <strain evidence="11">N6</strain>
    </source>
</reference>
<evidence type="ECO:0000256" key="6">
    <source>
        <dbReference type="ARBA" id="ARBA00023163"/>
    </source>
</evidence>
<dbReference type="PROSITE" id="PS50157">
    <property type="entry name" value="ZINC_FINGER_C2H2_2"/>
    <property type="match status" value="2"/>
</dbReference>
<feature type="region of interest" description="Disordered" evidence="9">
    <location>
        <begin position="296"/>
        <end position="331"/>
    </location>
</feature>
<dbReference type="InterPro" id="IPR051061">
    <property type="entry name" value="Zinc_finger_trans_reg"/>
</dbReference>
<evidence type="ECO:0000256" key="8">
    <source>
        <dbReference type="PROSITE-ProRule" id="PRU00042"/>
    </source>
</evidence>
<evidence type="ECO:0000313" key="11">
    <source>
        <dbReference type="EMBL" id="GHJ86034.1"/>
    </source>
</evidence>
<dbReference type="EMBL" id="BLZA01000017">
    <property type="protein sequence ID" value="GHJ86034.1"/>
    <property type="molecule type" value="Genomic_DNA"/>
</dbReference>
<dbReference type="SUPFAM" id="SSF57667">
    <property type="entry name" value="beta-beta-alpha zinc fingers"/>
    <property type="match status" value="1"/>
</dbReference>
<keyword evidence="2" id="KW-0479">Metal-binding</keyword>
<sequence>MTDTHTVHSQYIYGPAQAPVTSDYVRMPVSSLSPLTLFTPLVDVESRPHGASPLHHYTLPNFDQSLPTTMSRFLPSPPVKIEPLEPEEQHQIQHEYAVSNDSNNRYISNHAHRPPLYHGRLHLQGPSEQIAAAQQLPTSINHNGHVSNMTPSERSYYNWQYQQQHAYQSSRSSLSSAMLDHNSSTELVAFMAPLEKKPSSPVSSLSGDNGSEALADVSITLHPWTTQAESTILRPGAAFLSTMNSFGPVQGTGQRYPSPPLASIHWSSDDKPILPIEPPVAALSLREIQCRSGTNWPDLLQHDSGSEHNVSDSEDDAYFSADDDDAPHEIDHEPVEYDHNQIQKYTSEHGQPSPNPQRSKETIFSSDVDDFEQLSDEHDTDHDVSDNEEDQVYAPCQAGNRLASLLDLPAATSNLRSKPASNLSGSTQLHSESPAFPTAVSQRAAAKLASKRLTALTRPSTPEVVAKSDTEQKVRPKYKANPPKKRVSHPRAPKKTSGKKRPLAVTSAAASCVPAPIVNFNIHKKSRGRAVTTDPEAVDSNIVHVCPVPSCGACFKRREHVKRHIRGLHTEDKPYACRFPGCESRFTRGDNLKGHYIKVHKTTIQKFYKRLGEPLMT</sequence>
<evidence type="ECO:0000256" key="1">
    <source>
        <dbReference type="ARBA" id="ARBA00004123"/>
    </source>
</evidence>
<proteinExistence type="predicted"/>
<evidence type="ECO:0000256" key="4">
    <source>
        <dbReference type="ARBA" id="ARBA00022833"/>
    </source>
</evidence>
<evidence type="ECO:0000256" key="2">
    <source>
        <dbReference type="ARBA" id="ARBA00022723"/>
    </source>
</evidence>
<comment type="caution">
    <text evidence="11">The sequence shown here is derived from an EMBL/GenBank/DDBJ whole genome shotgun (WGS) entry which is preliminary data.</text>
</comment>
<protein>
    <recommendedName>
        <fullName evidence="10">C2H2-type domain-containing protein</fullName>
    </recommendedName>
</protein>
<feature type="domain" description="C2H2-type" evidence="10">
    <location>
        <begin position="544"/>
        <end position="574"/>
    </location>
</feature>
<keyword evidence="4" id="KW-0862">Zinc</keyword>
<accession>A0A8H3YE39</accession>
<feature type="compositionally biased region" description="Acidic residues" evidence="9">
    <location>
        <begin position="312"/>
        <end position="326"/>
    </location>
</feature>
<keyword evidence="5" id="KW-0805">Transcription regulation</keyword>
<dbReference type="InterPro" id="IPR036236">
    <property type="entry name" value="Znf_C2H2_sf"/>
</dbReference>
<dbReference type="InterPro" id="IPR013087">
    <property type="entry name" value="Znf_C2H2_type"/>
</dbReference>
<evidence type="ECO:0000256" key="3">
    <source>
        <dbReference type="ARBA" id="ARBA00022771"/>
    </source>
</evidence>
<name>A0A8H3YE39_9TREE</name>
<feature type="compositionally biased region" description="Basic and acidic residues" evidence="9">
    <location>
        <begin position="300"/>
        <end position="311"/>
    </location>
</feature>
<evidence type="ECO:0000259" key="10">
    <source>
        <dbReference type="PROSITE" id="PS50157"/>
    </source>
</evidence>